<dbReference type="GO" id="GO:0004347">
    <property type="term" value="F:glucose-6-phosphate isomerase activity"/>
    <property type="evidence" value="ECO:0007669"/>
    <property type="project" value="UniProtKB-EC"/>
</dbReference>
<name>A0A812DNU5_ACAPH</name>
<evidence type="ECO:0000256" key="1">
    <source>
        <dbReference type="SAM" id="MobiDB-lite"/>
    </source>
</evidence>
<keyword evidence="3" id="KW-1185">Reference proteome</keyword>
<evidence type="ECO:0000313" key="3">
    <source>
        <dbReference type="Proteomes" id="UP000597762"/>
    </source>
</evidence>
<accession>A0A812DNU5</accession>
<comment type="caution">
    <text evidence="2">The sequence shown here is derived from an EMBL/GenBank/DDBJ whole genome shotgun (WGS) entry which is preliminary data.</text>
</comment>
<gene>
    <name evidence="2" type="ORF">SPHA_55195</name>
</gene>
<keyword evidence="2" id="KW-0413">Isomerase</keyword>
<feature type="region of interest" description="Disordered" evidence="1">
    <location>
        <begin position="42"/>
        <end position="66"/>
    </location>
</feature>
<reference evidence="2" key="1">
    <citation type="submission" date="2021-01" db="EMBL/GenBank/DDBJ databases">
        <authorList>
            <person name="Li R."/>
            <person name="Bekaert M."/>
        </authorList>
    </citation>
    <scope>NUCLEOTIDE SEQUENCE</scope>
    <source>
        <strain evidence="2">Farmed</strain>
    </source>
</reference>
<dbReference type="EMBL" id="CAHIKZ030003657">
    <property type="protein sequence ID" value="CAE1302759.1"/>
    <property type="molecule type" value="Genomic_DNA"/>
</dbReference>
<dbReference type="AlphaFoldDB" id="A0A812DNU5"/>
<dbReference type="EC" id="5.3.1.9" evidence="2"/>
<feature type="compositionally biased region" description="Pro residues" evidence="1">
    <location>
        <begin position="111"/>
        <end position="121"/>
    </location>
</feature>
<evidence type="ECO:0000313" key="2">
    <source>
        <dbReference type="EMBL" id="CAE1302759.1"/>
    </source>
</evidence>
<dbReference type="Proteomes" id="UP000597762">
    <property type="component" value="Unassembled WGS sequence"/>
</dbReference>
<protein>
    <submittedName>
        <fullName evidence="2">GPI</fullName>
        <ecNumber evidence="2">5.3.1.9</ecNumber>
    </submittedName>
</protein>
<feature type="region of interest" description="Disordered" evidence="1">
    <location>
        <begin position="101"/>
        <end position="122"/>
    </location>
</feature>
<sequence>MALEEVFALRPRRDPAGRRLQDLHHHRDDAQRHLGAAMDDRAWRRGPPWPHHRADRQPGQGGRMGRMRRASVLRRVGGGRYSLWSTIGFPPRWARLGRVRGTAGGRGRNGPPFPPDRPPARTPRARRLCRPFYYTWSAMPRRARPSPMTSACASCPPIPAVGDGVERQASLSTASRWTSHRRDHRGASAPMRSMRCSSFFTRGRIWSPSNLSRWSSRAMC</sequence>
<organism evidence="2 3">
    <name type="scientific">Acanthosepion pharaonis</name>
    <name type="common">Pharaoh cuttlefish</name>
    <name type="synonym">Sepia pharaonis</name>
    <dbReference type="NCBI Taxonomy" id="158019"/>
    <lineage>
        <taxon>Eukaryota</taxon>
        <taxon>Metazoa</taxon>
        <taxon>Spiralia</taxon>
        <taxon>Lophotrochozoa</taxon>
        <taxon>Mollusca</taxon>
        <taxon>Cephalopoda</taxon>
        <taxon>Coleoidea</taxon>
        <taxon>Decapodiformes</taxon>
        <taxon>Sepiida</taxon>
        <taxon>Sepiina</taxon>
        <taxon>Sepiidae</taxon>
        <taxon>Acanthosepion</taxon>
    </lineage>
</organism>
<proteinExistence type="predicted"/>